<dbReference type="PANTHER" id="PTHR38013:SF1">
    <property type="entry name" value="GLYCOPROTEIN_POLYSACCHARIDE METABOLISM"/>
    <property type="match status" value="1"/>
</dbReference>
<evidence type="ECO:0000313" key="2">
    <source>
        <dbReference type="EMBL" id="MWK58057.1"/>
    </source>
</evidence>
<gene>
    <name evidence="2" type="ORF">GO594_18915</name>
</gene>
<dbReference type="AlphaFoldDB" id="A0A7X3KW42"/>
<sequence length="133" mass="14652">MKRTLPLLFASLLLGACTTPQTASMAQLEGEVYYLQRMALPPDATLRVTLVDVSLADAPARELAHQQGRIEGQVPLAFQLSYDPANLQSGHQYAVAARIELDGKLMFISSERHSIKLDGTDPQPLRIRVDPVR</sequence>
<name>A0A7X3KW42_9GAMM</name>
<dbReference type="Proteomes" id="UP000461288">
    <property type="component" value="Unassembled WGS sequence"/>
</dbReference>
<dbReference type="PROSITE" id="PS51257">
    <property type="entry name" value="PROKAR_LIPOPROTEIN"/>
    <property type="match status" value="1"/>
</dbReference>
<dbReference type="InterPro" id="IPR053196">
    <property type="entry name" value="Lipoprotein_YbaY-like"/>
</dbReference>
<feature type="signal peptide" evidence="1">
    <location>
        <begin position="1"/>
        <end position="25"/>
    </location>
</feature>
<evidence type="ECO:0008006" key="4">
    <source>
        <dbReference type="Google" id="ProtNLM"/>
    </source>
</evidence>
<keyword evidence="1" id="KW-0732">Signal</keyword>
<comment type="caution">
    <text evidence="2">The sequence shown here is derived from an EMBL/GenBank/DDBJ whole genome shotgun (WGS) entry which is preliminary data.</text>
</comment>
<dbReference type="InterPro" id="IPR039366">
    <property type="entry name" value="Pilotin"/>
</dbReference>
<evidence type="ECO:0000313" key="3">
    <source>
        <dbReference type="Proteomes" id="UP000461288"/>
    </source>
</evidence>
<protein>
    <recommendedName>
        <fullName evidence="4">Lipoprotein</fullName>
    </recommendedName>
</protein>
<dbReference type="RefSeq" id="WP_160481720.1">
    <property type="nucleotide sequence ID" value="NZ_WTFN01000050.1"/>
</dbReference>
<dbReference type="EMBL" id="WTFN01000050">
    <property type="protein sequence ID" value="MWK58057.1"/>
    <property type="molecule type" value="Genomic_DNA"/>
</dbReference>
<organism evidence="2 3">
    <name type="scientific">Metapseudomonas otitidis</name>
    <dbReference type="NCBI Taxonomy" id="319939"/>
    <lineage>
        <taxon>Bacteria</taxon>
        <taxon>Pseudomonadati</taxon>
        <taxon>Pseudomonadota</taxon>
        <taxon>Gammaproteobacteria</taxon>
        <taxon>Pseudomonadales</taxon>
        <taxon>Pseudomonadaceae</taxon>
        <taxon>Metapseudomonas</taxon>
    </lineage>
</organism>
<proteinExistence type="predicted"/>
<reference evidence="2 3" key="1">
    <citation type="submission" date="2019-12" db="EMBL/GenBank/DDBJ databases">
        <title>Draft genome sequence of Pseudomonas otitidis recovered from a chicken carcass.</title>
        <authorList>
            <person name="Vieira T.R."/>
            <person name="Oliviera E.F.C."/>
            <person name="Silva N.M.V."/>
            <person name="Sambrano G.E."/>
            <person name="Cibulski S.P."/>
            <person name="Cardoso M.R.I."/>
        </authorList>
    </citation>
    <scope>NUCLEOTIDE SEQUENCE [LARGE SCALE GENOMIC DNA]</scope>
    <source>
        <strain evidence="2 3">25_K</strain>
    </source>
</reference>
<accession>A0A7X3KW42</accession>
<evidence type="ECO:0000256" key="1">
    <source>
        <dbReference type="SAM" id="SignalP"/>
    </source>
</evidence>
<dbReference type="Pfam" id="PF09619">
    <property type="entry name" value="YscW"/>
    <property type="match status" value="1"/>
</dbReference>
<dbReference type="PANTHER" id="PTHR38013">
    <property type="entry name" value="GLYCOPROTEIN/POLYSACCHARIDE METABOLISM"/>
    <property type="match status" value="1"/>
</dbReference>
<feature type="chain" id="PRO_5031005246" description="Lipoprotein" evidence="1">
    <location>
        <begin position="26"/>
        <end position="133"/>
    </location>
</feature>